<feature type="non-terminal residue" evidence="1">
    <location>
        <position position="1"/>
    </location>
</feature>
<evidence type="ECO:0000313" key="1">
    <source>
        <dbReference type="EMBL" id="GIY46762.1"/>
    </source>
</evidence>
<dbReference type="AlphaFoldDB" id="A0AAV4TN34"/>
<accession>A0AAV4TN34</accession>
<keyword evidence="2" id="KW-1185">Reference proteome</keyword>
<proteinExistence type="predicted"/>
<organism evidence="1 2">
    <name type="scientific">Caerostris extrusa</name>
    <name type="common">Bark spider</name>
    <name type="synonym">Caerostris bankana</name>
    <dbReference type="NCBI Taxonomy" id="172846"/>
    <lineage>
        <taxon>Eukaryota</taxon>
        <taxon>Metazoa</taxon>
        <taxon>Ecdysozoa</taxon>
        <taxon>Arthropoda</taxon>
        <taxon>Chelicerata</taxon>
        <taxon>Arachnida</taxon>
        <taxon>Araneae</taxon>
        <taxon>Araneomorphae</taxon>
        <taxon>Entelegynae</taxon>
        <taxon>Araneoidea</taxon>
        <taxon>Araneidae</taxon>
        <taxon>Caerostris</taxon>
    </lineage>
</organism>
<dbReference type="EMBL" id="BPLR01011478">
    <property type="protein sequence ID" value="GIY46762.1"/>
    <property type="molecule type" value="Genomic_DNA"/>
</dbReference>
<reference evidence="1 2" key="1">
    <citation type="submission" date="2021-06" db="EMBL/GenBank/DDBJ databases">
        <title>Caerostris extrusa draft genome.</title>
        <authorList>
            <person name="Kono N."/>
            <person name="Arakawa K."/>
        </authorList>
    </citation>
    <scope>NUCLEOTIDE SEQUENCE [LARGE SCALE GENOMIC DNA]</scope>
</reference>
<gene>
    <name evidence="1" type="ORF">CEXT_185111</name>
</gene>
<name>A0AAV4TN34_CAEEX</name>
<dbReference type="Proteomes" id="UP001054945">
    <property type="component" value="Unassembled WGS sequence"/>
</dbReference>
<comment type="caution">
    <text evidence="1">The sequence shown here is derived from an EMBL/GenBank/DDBJ whole genome shotgun (WGS) entry which is preliminary data.</text>
</comment>
<evidence type="ECO:0000313" key="2">
    <source>
        <dbReference type="Proteomes" id="UP001054945"/>
    </source>
</evidence>
<protein>
    <submittedName>
        <fullName evidence="1">Uncharacterized protein</fullName>
    </submittedName>
</protein>
<sequence length="99" mass="11229">EVKVTRCSLEVAANAHGKGKKPRGKIKRIKTTRLQTTESRSRYPIIITLATTTFLHFAPLPFPDSFSFLGASRGKRCRYIILVERRVFAHPVGAIKRTY</sequence>